<sequence length="146" mass="15971">MSTEQTGVSLHPATPISLLPSPAQYPMSNQAALGTTAQPVDARKTGDGPALQRSPEKLMAEVAKYDGDMVKNWKEDIDTLLVFAGLFFAVVIAFAIEPYQWLSEDPADTTITILTHVSKQLNASQSMFPERPQFEPDASSIRINCF</sequence>
<keyword evidence="2" id="KW-0472">Membrane</keyword>
<feature type="region of interest" description="Disordered" evidence="1">
    <location>
        <begin position="34"/>
        <end position="53"/>
    </location>
</feature>
<reference evidence="4 5" key="1">
    <citation type="submission" date="2015-12" db="EMBL/GenBank/DDBJ databases">
        <title>Draft genome sequence of Moniliophthora roreri, the causal agent of frosty pod rot of cacao.</title>
        <authorList>
            <person name="Aime M.C."/>
            <person name="Diaz-Valderrama J.R."/>
            <person name="Kijpornyongpan T."/>
            <person name="Phillips-Mora W."/>
        </authorList>
    </citation>
    <scope>NUCLEOTIDE SEQUENCE [LARGE SCALE GENOMIC DNA]</scope>
    <source>
        <strain evidence="4 5">MCA 2952</strain>
    </source>
</reference>
<dbReference type="AlphaFoldDB" id="A0A0W0F188"/>
<keyword evidence="2" id="KW-0812">Transmembrane</keyword>
<gene>
    <name evidence="4" type="ORF">WG66_17369</name>
</gene>
<organism evidence="4 5">
    <name type="scientific">Moniliophthora roreri</name>
    <name type="common">Frosty pod rot fungus</name>
    <name type="synonym">Monilia roreri</name>
    <dbReference type="NCBI Taxonomy" id="221103"/>
    <lineage>
        <taxon>Eukaryota</taxon>
        <taxon>Fungi</taxon>
        <taxon>Dikarya</taxon>
        <taxon>Basidiomycota</taxon>
        <taxon>Agaricomycotina</taxon>
        <taxon>Agaricomycetes</taxon>
        <taxon>Agaricomycetidae</taxon>
        <taxon>Agaricales</taxon>
        <taxon>Marasmiineae</taxon>
        <taxon>Marasmiaceae</taxon>
        <taxon>Moniliophthora</taxon>
    </lineage>
</organism>
<dbReference type="EMBL" id="LATX01002399">
    <property type="protein sequence ID" value="KTB30077.1"/>
    <property type="molecule type" value="Genomic_DNA"/>
</dbReference>
<dbReference type="InterPro" id="IPR045338">
    <property type="entry name" value="DUF6535"/>
</dbReference>
<feature type="region of interest" description="Disordered" evidence="1">
    <location>
        <begin position="1"/>
        <end position="21"/>
    </location>
</feature>
<evidence type="ECO:0000256" key="2">
    <source>
        <dbReference type="SAM" id="Phobius"/>
    </source>
</evidence>
<proteinExistence type="predicted"/>
<keyword evidence="2" id="KW-1133">Transmembrane helix</keyword>
<dbReference type="Proteomes" id="UP000054988">
    <property type="component" value="Unassembled WGS sequence"/>
</dbReference>
<evidence type="ECO:0000313" key="5">
    <source>
        <dbReference type="Proteomes" id="UP000054988"/>
    </source>
</evidence>
<evidence type="ECO:0000256" key="1">
    <source>
        <dbReference type="SAM" id="MobiDB-lite"/>
    </source>
</evidence>
<feature type="transmembrane region" description="Helical" evidence="2">
    <location>
        <begin position="79"/>
        <end position="96"/>
    </location>
</feature>
<dbReference type="Pfam" id="PF20153">
    <property type="entry name" value="DUF6535"/>
    <property type="match status" value="1"/>
</dbReference>
<name>A0A0W0F188_MONRR</name>
<evidence type="ECO:0000259" key="3">
    <source>
        <dbReference type="Pfam" id="PF20153"/>
    </source>
</evidence>
<comment type="caution">
    <text evidence="4">The sequence shown here is derived from an EMBL/GenBank/DDBJ whole genome shotgun (WGS) entry which is preliminary data.</text>
</comment>
<protein>
    <recommendedName>
        <fullName evidence="3">DUF6535 domain-containing protein</fullName>
    </recommendedName>
</protein>
<accession>A0A0W0F188</accession>
<evidence type="ECO:0000313" key="4">
    <source>
        <dbReference type="EMBL" id="KTB30077.1"/>
    </source>
</evidence>
<feature type="domain" description="DUF6535" evidence="3">
    <location>
        <begin position="57"/>
        <end position="146"/>
    </location>
</feature>